<dbReference type="InterPro" id="IPR041698">
    <property type="entry name" value="Methyltransf_25"/>
</dbReference>
<organism evidence="4 5">
    <name type="scientific">Methylocapsa palsarum</name>
    <dbReference type="NCBI Taxonomy" id="1612308"/>
    <lineage>
        <taxon>Bacteria</taxon>
        <taxon>Pseudomonadati</taxon>
        <taxon>Pseudomonadota</taxon>
        <taxon>Alphaproteobacteria</taxon>
        <taxon>Hyphomicrobiales</taxon>
        <taxon>Beijerinckiaceae</taxon>
        <taxon>Methylocapsa</taxon>
    </lineage>
</organism>
<dbReference type="InterPro" id="IPR029063">
    <property type="entry name" value="SAM-dependent_MTases_sf"/>
</dbReference>
<dbReference type="Gene3D" id="3.40.50.150">
    <property type="entry name" value="Vaccinia Virus protein VP39"/>
    <property type="match status" value="1"/>
</dbReference>
<dbReference type="GO" id="GO:0032259">
    <property type="term" value="P:methylation"/>
    <property type="evidence" value="ECO:0007669"/>
    <property type="project" value="UniProtKB-KW"/>
</dbReference>
<evidence type="ECO:0000313" key="5">
    <source>
        <dbReference type="Proteomes" id="UP000198755"/>
    </source>
</evidence>
<gene>
    <name evidence="4" type="ORF">SAMN05444581_10864</name>
</gene>
<dbReference type="SUPFAM" id="SSF53335">
    <property type="entry name" value="S-adenosyl-L-methionine-dependent methyltransferases"/>
    <property type="match status" value="1"/>
</dbReference>
<dbReference type="EMBL" id="FOSN01000008">
    <property type="protein sequence ID" value="SFK45465.1"/>
    <property type="molecule type" value="Genomic_DNA"/>
</dbReference>
<reference evidence="4 5" key="1">
    <citation type="submission" date="2016-10" db="EMBL/GenBank/DDBJ databases">
        <authorList>
            <person name="de Groot N.N."/>
        </authorList>
    </citation>
    <scope>NUCLEOTIDE SEQUENCE [LARGE SCALE GENOMIC DNA]</scope>
    <source>
        <strain evidence="4 5">NE2</strain>
    </source>
</reference>
<keyword evidence="5" id="KW-1185">Reference proteome</keyword>
<dbReference type="STRING" id="1612308.SAMN05444581_10864"/>
<evidence type="ECO:0000313" key="4">
    <source>
        <dbReference type="EMBL" id="SFK45465.1"/>
    </source>
</evidence>
<dbReference type="Proteomes" id="UP000198755">
    <property type="component" value="Unassembled WGS sequence"/>
</dbReference>
<dbReference type="CDD" id="cd02440">
    <property type="entry name" value="AdoMet_MTases"/>
    <property type="match status" value="1"/>
</dbReference>
<sequence>MPDISAAHGQPDSQKIIGLYDRHARAFDRERNRSLFERPWLDRFLRLLPAGGSILDLGCGVGEPIGRYFIESGREVVGVDSSPAMIAVCKNRFPRGTFVEADMRTLSYPRSFSGIIASDSFFHLTPADQRKMFGVFRQHADKGAALIFTSGPAYGVSMGEYHGEPLYHASLDVAEYHALLDQNGFQVVSFALEDPDCGGHTIWLAKMTSPIRPDV</sequence>
<feature type="domain" description="Methyltransferase" evidence="3">
    <location>
        <begin position="54"/>
        <end position="139"/>
    </location>
</feature>
<protein>
    <submittedName>
        <fullName evidence="4">Methyltransferase domain-containing protein</fullName>
    </submittedName>
</protein>
<dbReference type="OrthoDB" id="9765084at2"/>
<dbReference type="GO" id="GO:0008168">
    <property type="term" value="F:methyltransferase activity"/>
    <property type="evidence" value="ECO:0007669"/>
    <property type="project" value="UniProtKB-KW"/>
</dbReference>
<proteinExistence type="predicted"/>
<keyword evidence="2 4" id="KW-0808">Transferase</keyword>
<dbReference type="PANTHER" id="PTHR43861">
    <property type="entry name" value="TRANS-ACONITATE 2-METHYLTRANSFERASE-RELATED"/>
    <property type="match status" value="1"/>
</dbReference>
<keyword evidence="1 4" id="KW-0489">Methyltransferase</keyword>
<dbReference type="AlphaFoldDB" id="A0A1I3ZN31"/>
<evidence type="ECO:0000256" key="2">
    <source>
        <dbReference type="ARBA" id="ARBA00022679"/>
    </source>
</evidence>
<evidence type="ECO:0000259" key="3">
    <source>
        <dbReference type="Pfam" id="PF13649"/>
    </source>
</evidence>
<name>A0A1I3ZN31_9HYPH</name>
<accession>A0A1I3ZN31</accession>
<dbReference type="PANTHER" id="PTHR43861:SF1">
    <property type="entry name" value="TRANS-ACONITATE 2-METHYLTRANSFERASE"/>
    <property type="match status" value="1"/>
</dbReference>
<evidence type="ECO:0000256" key="1">
    <source>
        <dbReference type="ARBA" id="ARBA00022603"/>
    </source>
</evidence>
<dbReference type="RefSeq" id="WP_091681966.1">
    <property type="nucleotide sequence ID" value="NZ_FOSN01000008.1"/>
</dbReference>
<dbReference type="Pfam" id="PF13649">
    <property type="entry name" value="Methyltransf_25"/>
    <property type="match status" value="1"/>
</dbReference>